<dbReference type="Proteomes" id="UP001153331">
    <property type="component" value="Unassembled WGS sequence"/>
</dbReference>
<sequence>MERRSTMPSGIGIALQQHRRMGETDDNTVTGGGEPLPLREARGRSTSEAHMFPPADFRTGGAAEGTSSINIDGTECTDFAFPPIVSQDSIFREYCRSQPPRRSFLDGQAPPRLRISRRSTLADRPELDSQLEGALFQREEKRFLPVDSVTVYRLVPYLNGSKPLANVSIFERLLINRDTNKVPAKLFIAALEKIGLYCEHLVIVAPFHTIEFSYMNGDEVGNPEPGSDWGKILECLPNVRKITFEDQTKESTPLTRDTFFSLNFALASNTTLKNCVDTEFNVSDALIFAFHDDYHRRQRSTNSAPSMNYVPVPITMAGSRIFYADGAEDFGSLDDDDSVFGKAEH</sequence>
<accession>A0ACC2IUV2</accession>
<gene>
    <name evidence="1" type="ORF">OPT61_g248</name>
</gene>
<dbReference type="EMBL" id="JAPHNI010000008">
    <property type="protein sequence ID" value="KAJ8118843.1"/>
    <property type="molecule type" value="Genomic_DNA"/>
</dbReference>
<name>A0ACC2IUV2_9PLEO</name>
<reference evidence="1" key="1">
    <citation type="submission" date="2022-11" db="EMBL/GenBank/DDBJ databases">
        <title>Genome Sequence of Boeremia exigua.</title>
        <authorList>
            <person name="Buettner E."/>
        </authorList>
    </citation>
    <scope>NUCLEOTIDE SEQUENCE</scope>
    <source>
        <strain evidence="1">CU02</strain>
    </source>
</reference>
<keyword evidence="2" id="KW-1185">Reference proteome</keyword>
<evidence type="ECO:0000313" key="1">
    <source>
        <dbReference type="EMBL" id="KAJ8118843.1"/>
    </source>
</evidence>
<comment type="caution">
    <text evidence="1">The sequence shown here is derived from an EMBL/GenBank/DDBJ whole genome shotgun (WGS) entry which is preliminary data.</text>
</comment>
<protein>
    <submittedName>
        <fullName evidence="1">Uncharacterized protein</fullName>
    </submittedName>
</protein>
<organism evidence="1 2">
    <name type="scientific">Boeremia exigua</name>
    <dbReference type="NCBI Taxonomy" id="749465"/>
    <lineage>
        <taxon>Eukaryota</taxon>
        <taxon>Fungi</taxon>
        <taxon>Dikarya</taxon>
        <taxon>Ascomycota</taxon>
        <taxon>Pezizomycotina</taxon>
        <taxon>Dothideomycetes</taxon>
        <taxon>Pleosporomycetidae</taxon>
        <taxon>Pleosporales</taxon>
        <taxon>Pleosporineae</taxon>
        <taxon>Didymellaceae</taxon>
        <taxon>Boeremia</taxon>
    </lineage>
</organism>
<proteinExistence type="predicted"/>
<evidence type="ECO:0000313" key="2">
    <source>
        <dbReference type="Proteomes" id="UP001153331"/>
    </source>
</evidence>